<dbReference type="Gene3D" id="3.40.1690.10">
    <property type="entry name" value="secretion proteins EscU"/>
    <property type="match status" value="1"/>
</dbReference>
<dbReference type="InterPro" id="IPR029025">
    <property type="entry name" value="T3SS_substrate_exporter_C"/>
</dbReference>
<dbReference type="NCBIfam" id="TIGR01404">
    <property type="entry name" value="FlhB_rel_III"/>
    <property type="match status" value="1"/>
</dbReference>
<keyword evidence="7 9" id="KW-0472">Membrane</keyword>
<evidence type="ECO:0000256" key="9">
    <source>
        <dbReference type="SAM" id="Phobius"/>
    </source>
</evidence>
<keyword evidence="5 9" id="KW-1133">Transmembrane helix</keyword>
<dbReference type="PRINTS" id="PR00950">
    <property type="entry name" value="TYPE3IMSPROT"/>
</dbReference>
<evidence type="ECO:0000256" key="4">
    <source>
        <dbReference type="ARBA" id="ARBA00022692"/>
    </source>
</evidence>
<reference evidence="10 11" key="1">
    <citation type="journal article" date="2019" name="Microorganisms">
        <title>Characteristics of Carbapenem-Resistant and Colistin-Resistant Escherichia coli Co-Producing NDM-1 and MCR-1 from Pig Farms in China.</title>
        <authorList>
            <person name="Peng Z."/>
            <person name="Li X."/>
            <person name="Hu Z."/>
            <person name="Li Z."/>
            <person name="Lv Y."/>
            <person name="Lei M."/>
            <person name="Wu B."/>
            <person name="Chen H."/>
            <person name="Wang X."/>
        </authorList>
    </citation>
    <scope>NUCLEOTIDE SEQUENCE [LARGE SCALE GENOMIC DNA]</scope>
    <source>
        <strain evidence="10 11">RXD010</strain>
    </source>
</reference>
<dbReference type="GO" id="GO:0005886">
    <property type="term" value="C:plasma membrane"/>
    <property type="evidence" value="ECO:0007669"/>
    <property type="project" value="UniProtKB-SubCell"/>
</dbReference>
<dbReference type="AlphaFoldDB" id="A0AA44A0H8"/>
<keyword evidence="4 9" id="KW-0812">Transmembrane</keyword>
<dbReference type="InterPro" id="IPR006135">
    <property type="entry name" value="T3SS_substrate_exporter"/>
</dbReference>
<dbReference type="PANTHER" id="PTHR30531:SF14">
    <property type="entry name" value="SURFACE PRESENTATION OF ANTIGENS PROTEIN SPAS"/>
    <property type="match status" value="1"/>
</dbReference>
<evidence type="ECO:0000313" key="10">
    <source>
        <dbReference type="EMBL" id="MQS28883.1"/>
    </source>
</evidence>
<dbReference type="Pfam" id="PF01312">
    <property type="entry name" value="Bac_export_2"/>
    <property type="match status" value="1"/>
</dbReference>
<protein>
    <submittedName>
        <fullName evidence="10">EscU/YscU/HrcU family type III secretion system export apparatus switch protein</fullName>
    </submittedName>
</protein>
<dbReference type="Gene3D" id="6.10.250.2080">
    <property type="match status" value="1"/>
</dbReference>
<dbReference type="GO" id="GO:0009306">
    <property type="term" value="P:protein secretion"/>
    <property type="evidence" value="ECO:0007669"/>
    <property type="project" value="InterPro"/>
</dbReference>
<sequence length="374" mass="43455">MECFTANKTEKPTQKKLQDASKKGQILKSRDLTVCVIMLVGTLYLGYVFDVHHIMSILEYILDHNAKPDIWDYFKAMGIGWLKTIIPFLLVCMFTTILVSWFQSKMQLATEAVKFKFDSLNPVNGLKRIFGLKTVKEFVKAILYIIFFALAIKLFWSNHKSLLFKTLDGDIISLLSDWGEMLFLLILYCLGSMIIVLIFDFIAEYFLFMKDMKMDKQEVKREYKEQEGSPEIKSKRRERHQEILSEQLKSDVSNSRLMIANPTHIAIGIYFKPHLSPIPLISVRETNEVALAVRKYAKEIGIPIITDKKLARKIYATHRRYDYVSFENIDEILRLLLWLEDVENAGQPVPDELLPSEDKFKEGEDTKSENKDNN</sequence>
<evidence type="ECO:0000256" key="1">
    <source>
        <dbReference type="ARBA" id="ARBA00004651"/>
    </source>
</evidence>
<comment type="caution">
    <text evidence="10">The sequence shown here is derived from an EMBL/GenBank/DDBJ whole genome shotgun (WGS) entry which is preliminary data.</text>
</comment>
<gene>
    <name evidence="10" type="ORF">E4K51_01585</name>
</gene>
<dbReference type="RefSeq" id="WP_181063764.1">
    <property type="nucleotide sequence ID" value="NZ_SQQU01000002.1"/>
</dbReference>
<name>A0AA44A0H8_ECOLX</name>
<dbReference type="PANTHER" id="PTHR30531">
    <property type="entry name" value="FLAGELLAR BIOSYNTHETIC PROTEIN FLHB"/>
    <property type="match status" value="1"/>
</dbReference>
<comment type="subcellular location">
    <subcellularLocation>
        <location evidence="1">Cell membrane</location>
        <topology evidence="1">Multi-pass membrane protein</topology>
    </subcellularLocation>
</comment>
<evidence type="ECO:0000256" key="2">
    <source>
        <dbReference type="ARBA" id="ARBA00010690"/>
    </source>
</evidence>
<feature type="region of interest" description="Disordered" evidence="8">
    <location>
        <begin position="347"/>
        <end position="374"/>
    </location>
</feature>
<keyword evidence="3" id="KW-1003">Cell membrane</keyword>
<feature type="transmembrane region" description="Helical" evidence="9">
    <location>
        <begin position="138"/>
        <end position="156"/>
    </location>
</feature>
<organism evidence="10 11">
    <name type="scientific">Escherichia coli</name>
    <dbReference type="NCBI Taxonomy" id="562"/>
    <lineage>
        <taxon>Bacteria</taxon>
        <taxon>Pseudomonadati</taxon>
        <taxon>Pseudomonadota</taxon>
        <taxon>Gammaproteobacteria</taxon>
        <taxon>Enterobacterales</taxon>
        <taxon>Enterobacteriaceae</taxon>
        <taxon>Escherichia</taxon>
    </lineage>
</organism>
<comment type="similarity">
    <text evidence="2">Belongs to the type III secretion exporter family.</text>
</comment>
<dbReference type="Proteomes" id="UP000460351">
    <property type="component" value="Unassembled WGS sequence"/>
</dbReference>
<dbReference type="SUPFAM" id="SSF160544">
    <property type="entry name" value="EscU C-terminal domain-like"/>
    <property type="match status" value="1"/>
</dbReference>
<evidence type="ECO:0000256" key="6">
    <source>
        <dbReference type="ARBA" id="ARBA00023026"/>
    </source>
</evidence>
<accession>A0AA44A0H8</accession>
<proteinExistence type="inferred from homology"/>
<dbReference type="InterPro" id="IPR006307">
    <property type="entry name" value="BsaZ-like"/>
</dbReference>
<feature type="transmembrane region" description="Helical" evidence="9">
    <location>
        <begin position="182"/>
        <end position="208"/>
    </location>
</feature>
<evidence type="ECO:0000256" key="8">
    <source>
        <dbReference type="SAM" id="MobiDB-lite"/>
    </source>
</evidence>
<evidence type="ECO:0000256" key="7">
    <source>
        <dbReference type="ARBA" id="ARBA00023136"/>
    </source>
</evidence>
<feature type="compositionally biased region" description="Basic and acidic residues" evidence="8">
    <location>
        <begin position="356"/>
        <end position="374"/>
    </location>
</feature>
<keyword evidence="6" id="KW-0843">Virulence</keyword>
<feature type="transmembrane region" description="Helical" evidence="9">
    <location>
        <begin position="81"/>
        <end position="102"/>
    </location>
</feature>
<evidence type="ECO:0000256" key="5">
    <source>
        <dbReference type="ARBA" id="ARBA00022989"/>
    </source>
</evidence>
<evidence type="ECO:0000256" key="3">
    <source>
        <dbReference type="ARBA" id="ARBA00022475"/>
    </source>
</evidence>
<feature type="transmembrane region" description="Helical" evidence="9">
    <location>
        <begin position="32"/>
        <end position="49"/>
    </location>
</feature>
<dbReference type="NCBIfam" id="NF006017">
    <property type="entry name" value="PRK08156.1"/>
    <property type="match status" value="1"/>
</dbReference>
<evidence type="ECO:0000313" key="11">
    <source>
        <dbReference type="Proteomes" id="UP000460351"/>
    </source>
</evidence>
<dbReference type="EMBL" id="SQQU01000002">
    <property type="protein sequence ID" value="MQS28883.1"/>
    <property type="molecule type" value="Genomic_DNA"/>
</dbReference>